<protein>
    <submittedName>
        <fullName evidence="3">ANK_REP_REGION domain-containing protein</fullName>
    </submittedName>
</protein>
<reference evidence="3" key="1">
    <citation type="submission" date="2017-02" db="UniProtKB">
        <authorList>
            <consortium name="WormBaseParasite"/>
        </authorList>
    </citation>
    <scope>IDENTIFICATION</scope>
</reference>
<proteinExistence type="predicted"/>
<dbReference type="EMBL" id="UYWX01026549">
    <property type="protein sequence ID" value="VDM37725.1"/>
    <property type="molecule type" value="Genomic_DNA"/>
</dbReference>
<evidence type="ECO:0000313" key="3">
    <source>
        <dbReference type="WBParaSite" id="TTAC_0001166501-mRNA-1"/>
    </source>
</evidence>
<organism evidence="3">
    <name type="scientific">Hydatigena taeniaeformis</name>
    <name type="common">Feline tapeworm</name>
    <name type="synonym">Taenia taeniaeformis</name>
    <dbReference type="NCBI Taxonomy" id="6205"/>
    <lineage>
        <taxon>Eukaryota</taxon>
        <taxon>Metazoa</taxon>
        <taxon>Spiralia</taxon>
        <taxon>Lophotrochozoa</taxon>
        <taxon>Platyhelminthes</taxon>
        <taxon>Cestoda</taxon>
        <taxon>Eucestoda</taxon>
        <taxon>Cyclophyllidea</taxon>
        <taxon>Taeniidae</taxon>
        <taxon>Hydatigera</taxon>
    </lineage>
</organism>
<dbReference type="InterPro" id="IPR036770">
    <property type="entry name" value="Ankyrin_rpt-contain_sf"/>
</dbReference>
<name>A0A0R3XDN8_HYDTA</name>
<evidence type="ECO:0000313" key="1">
    <source>
        <dbReference type="EMBL" id="VDM37725.1"/>
    </source>
</evidence>
<reference evidence="1 2" key="2">
    <citation type="submission" date="2018-11" db="EMBL/GenBank/DDBJ databases">
        <authorList>
            <consortium name="Pathogen Informatics"/>
        </authorList>
    </citation>
    <scope>NUCLEOTIDE SEQUENCE [LARGE SCALE GENOMIC DNA]</scope>
</reference>
<sequence>MKGNMAAVDLLCRYDSTANLQNKRHRTPIIEARRHGHHDVVQYLLPTEHTDAASKVDESGHTSVPATATTTTATATATLMASNAQSFSSVCPILHDMLLLQMHATATTPPPMLVHIVTS</sequence>
<keyword evidence="2" id="KW-1185">Reference proteome</keyword>
<dbReference type="InterPro" id="IPR002110">
    <property type="entry name" value="Ankyrin_rpt"/>
</dbReference>
<dbReference type="WBParaSite" id="TTAC_0001166501-mRNA-1">
    <property type="protein sequence ID" value="TTAC_0001166501-mRNA-1"/>
    <property type="gene ID" value="TTAC_0001166501"/>
</dbReference>
<gene>
    <name evidence="1" type="ORF">TTAC_LOCUS11648</name>
</gene>
<dbReference type="SUPFAM" id="SSF48403">
    <property type="entry name" value="Ankyrin repeat"/>
    <property type="match status" value="1"/>
</dbReference>
<dbReference type="Gene3D" id="1.25.40.20">
    <property type="entry name" value="Ankyrin repeat-containing domain"/>
    <property type="match status" value="1"/>
</dbReference>
<dbReference type="OrthoDB" id="5402602at2759"/>
<evidence type="ECO:0000313" key="2">
    <source>
        <dbReference type="Proteomes" id="UP000274429"/>
    </source>
</evidence>
<dbReference type="AlphaFoldDB" id="A0A0R3XDN8"/>
<accession>A0A0R3XDN8</accession>
<dbReference type="Proteomes" id="UP000274429">
    <property type="component" value="Unassembled WGS sequence"/>
</dbReference>
<dbReference type="Pfam" id="PF12796">
    <property type="entry name" value="Ank_2"/>
    <property type="match status" value="1"/>
</dbReference>